<reference evidence="2 3" key="1">
    <citation type="submission" date="2018-08" db="EMBL/GenBank/DDBJ databases">
        <title>A genome reference for cultivated species of the human gut microbiota.</title>
        <authorList>
            <person name="Zou Y."/>
            <person name="Xue W."/>
            <person name="Luo G."/>
        </authorList>
    </citation>
    <scope>NUCLEOTIDE SEQUENCE [LARGE SCALE GENOMIC DNA]</scope>
    <source>
        <strain evidence="2 3">AF32-8AC</strain>
    </source>
</reference>
<organism evidence="2 3">
    <name type="scientific">Faecalibacterium prausnitzii</name>
    <dbReference type="NCBI Taxonomy" id="853"/>
    <lineage>
        <taxon>Bacteria</taxon>
        <taxon>Bacillati</taxon>
        <taxon>Bacillota</taxon>
        <taxon>Clostridia</taxon>
        <taxon>Eubacteriales</taxon>
        <taxon>Oscillospiraceae</taxon>
        <taxon>Faecalibacterium</taxon>
    </lineage>
</organism>
<dbReference type="EMBL" id="QVER01000013">
    <property type="protein sequence ID" value="RGB90640.1"/>
    <property type="molecule type" value="Genomic_DNA"/>
</dbReference>
<accession>A0A3E2U3E5</accession>
<sequence length="245" mass="25993">MTNDKKLMLLAGILVLGMLAGCSSASAASAASGMAGSMPAASEVEEVSSEVRVLPGEEGVMMPIDQGSLEEMKTGSYKFAANISSVDAKKRQMTLTVYGYDAYRAEDVDALDVGSVFSTHLDGAVEAQNVTVEKIEKNEENGTVSINGGIEEGGVDLWRSGDIYRTVTYDDYPVYYMMGELVLPVGDSVTLSDSSASVDAVPVETNGAIEVGKAVSEDKGNWTLYNTTVFTKDGVVSNILRIWVP</sequence>
<keyword evidence="1" id="KW-0732">Signal</keyword>
<proteinExistence type="predicted"/>
<dbReference type="RefSeq" id="WP_158403552.1">
    <property type="nucleotide sequence ID" value="NZ_QVER01000013.1"/>
</dbReference>
<dbReference type="AlphaFoldDB" id="A0A3E2U3E5"/>
<feature type="chain" id="PRO_5017626729" evidence="1">
    <location>
        <begin position="28"/>
        <end position="245"/>
    </location>
</feature>
<comment type="caution">
    <text evidence="2">The sequence shown here is derived from an EMBL/GenBank/DDBJ whole genome shotgun (WGS) entry which is preliminary data.</text>
</comment>
<name>A0A3E2U3E5_9FIRM</name>
<evidence type="ECO:0000256" key="1">
    <source>
        <dbReference type="SAM" id="SignalP"/>
    </source>
</evidence>
<evidence type="ECO:0000313" key="3">
    <source>
        <dbReference type="Proteomes" id="UP000260991"/>
    </source>
</evidence>
<feature type="signal peptide" evidence="1">
    <location>
        <begin position="1"/>
        <end position="27"/>
    </location>
</feature>
<evidence type="ECO:0000313" key="2">
    <source>
        <dbReference type="EMBL" id="RGB90640.1"/>
    </source>
</evidence>
<gene>
    <name evidence="2" type="ORF">DWZ46_10810</name>
</gene>
<protein>
    <submittedName>
        <fullName evidence="2">Uncharacterized protein</fullName>
    </submittedName>
</protein>
<dbReference type="Proteomes" id="UP000260991">
    <property type="component" value="Unassembled WGS sequence"/>
</dbReference>
<dbReference type="PROSITE" id="PS51257">
    <property type="entry name" value="PROKAR_LIPOPROTEIN"/>
    <property type="match status" value="1"/>
</dbReference>